<evidence type="ECO:0000313" key="3">
    <source>
        <dbReference type="Proteomes" id="UP000076603"/>
    </source>
</evidence>
<dbReference type="OrthoDB" id="7054537at2"/>
<protein>
    <recommendedName>
        <fullName evidence="4">Amidase</fullName>
    </recommendedName>
</protein>
<organism evidence="2 3">
    <name type="scientific">Clostridium magnum DSM 2767</name>
    <dbReference type="NCBI Taxonomy" id="1121326"/>
    <lineage>
        <taxon>Bacteria</taxon>
        <taxon>Bacillati</taxon>
        <taxon>Bacillota</taxon>
        <taxon>Clostridia</taxon>
        <taxon>Eubacteriales</taxon>
        <taxon>Clostridiaceae</taxon>
        <taxon>Clostridium</taxon>
    </lineage>
</organism>
<reference evidence="2 3" key="1">
    <citation type="submission" date="2016-04" db="EMBL/GenBank/DDBJ databases">
        <title>Genome sequence of Clostridium magnum DSM 2767.</title>
        <authorList>
            <person name="Poehlein A."/>
            <person name="Uhlig R."/>
            <person name="Fischer R."/>
            <person name="Bahl H."/>
            <person name="Daniel R."/>
        </authorList>
    </citation>
    <scope>NUCLEOTIDE SEQUENCE [LARGE SCALE GENOMIC DNA]</scope>
    <source>
        <strain evidence="2 3">DSM 2767</strain>
    </source>
</reference>
<keyword evidence="1" id="KW-0732">Signal</keyword>
<evidence type="ECO:0000313" key="2">
    <source>
        <dbReference type="EMBL" id="KZL90551.1"/>
    </source>
</evidence>
<dbReference type="PATRIC" id="fig|1121326.3.peg.4386"/>
<accession>A0A162RYL3</accession>
<evidence type="ECO:0008006" key="4">
    <source>
        <dbReference type="Google" id="ProtNLM"/>
    </source>
</evidence>
<evidence type="ECO:0000256" key="1">
    <source>
        <dbReference type="SAM" id="SignalP"/>
    </source>
</evidence>
<keyword evidence="3" id="KW-1185">Reference proteome</keyword>
<feature type="signal peptide" evidence="1">
    <location>
        <begin position="1"/>
        <end position="20"/>
    </location>
</feature>
<proteinExistence type="predicted"/>
<dbReference type="STRING" id="1121326.CLMAG_43230"/>
<dbReference type="AlphaFoldDB" id="A0A162RYL3"/>
<dbReference type="EMBL" id="LWAE01000005">
    <property type="protein sequence ID" value="KZL90551.1"/>
    <property type="molecule type" value="Genomic_DNA"/>
</dbReference>
<dbReference type="Proteomes" id="UP000076603">
    <property type="component" value="Unassembled WGS sequence"/>
</dbReference>
<name>A0A162RYL3_9CLOT</name>
<comment type="caution">
    <text evidence="2">The sequence shown here is derived from an EMBL/GenBank/DDBJ whole genome shotgun (WGS) entry which is preliminary data.</text>
</comment>
<sequence length="297" mass="34710">MKKFISLVLFLLITASMANFQVYAKQNSKVAKVTDSQTIRGTWLWNTKSIINEGEDIIRFLKDNKYNELYLQVNTDIKKEVYNKFIENASKNGIGVYALDGNPIWIFKDKRQSLNKFFDWVKKYNESSLQNQKFIGIHLDVEPYVLPEWSTKRDILVGNYQDYILYSLTEVNKLNLPFAVDVPFWFDVVNCGKENLAEWVISKVDEINIMAYRDKAYGEGNIIDICKSEMELSKRYNKKLKISVEIGDTKEGDFITFYQEGTKYMISELDKVNSYYKSLGYNFGFAVHSLDYLRAKK</sequence>
<gene>
    <name evidence="2" type="ORF">CLMAG_43230</name>
</gene>
<feature type="chain" id="PRO_5038683302" description="Amidase" evidence="1">
    <location>
        <begin position="21"/>
        <end position="297"/>
    </location>
</feature>
<dbReference type="RefSeq" id="WP_066626839.1">
    <property type="nucleotide sequence ID" value="NZ_FQXL01000011.1"/>
</dbReference>